<comment type="caution">
    <text evidence="1">The sequence shown here is derived from an EMBL/GenBank/DDBJ whole genome shotgun (WGS) entry which is preliminary data.</text>
</comment>
<proteinExistence type="predicted"/>
<accession>A0AA38PNZ2</accession>
<evidence type="ECO:0000313" key="1">
    <source>
        <dbReference type="EMBL" id="KAJ3979080.1"/>
    </source>
</evidence>
<reference evidence="1" key="1">
    <citation type="submission" date="2022-08" db="EMBL/GenBank/DDBJ databases">
        <authorList>
            <consortium name="DOE Joint Genome Institute"/>
            <person name="Min B."/>
            <person name="Riley R."/>
            <person name="Sierra-Patev S."/>
            <person name="Naranjo-Ortiz M."/>
            <person name="Looney B."/>
            <person name="Konkel Z."/>
            <person name="Slot J.C."/>
            <person name="Sakamoto Y."/>
            <person name="Steenwyk J.L."/>
            <person name="Rokas A."/>
            <person name="Carro J."/>
            <person name="Camarero S."/>
            <person name="Ferreira P."/>
            <person name="Molpeceres G."/>
            <person name="Ruiz-Duenas F.J."/>
            <person name="Serrano A."/>
            <person name="Henrissat B."/>
            <person name="Drula E."/>
            <person name="Hughes K.W."/>
            <person name="Mata J.L."/>
            <person name="Ishikawa N.K."/>
            <person name="Vargas-Isla R."/>
            <person name="Ushijima S."/>
            <person name="Smith C.A."/>
            <person name="Ahrendt S."/>
            <person name="Andreopoulos W."/>
            <person name="He G."/>
            <person name="Labutti K."/>
            <person name="Lipzen A."/>
            <person name="Ng V."/>
            <person name="Sandor L."/>
            <person name="Barry K."/>
            <person name="Martinez A.T."/>
            <person name="Xiao Y."/>
            <person name="Gibbons J.G."/>
            <person name="Terashima K."/>
            <person name="Hibbett D.S."/>
            <person name="Grigoriev I.V."/>
        </authorList>
    </citation>
    <scope>NUCLEOTIDE SEQUENCE</scope>
    <source>
        <strain evidence="1">TFB7829</strain>
    </source>
</reference>
<feature type="non-terminal residue" evidence="1">
    <location>
        <position position="1"/>
    </location>
</feature>
<feature type="non-terminal residue" evidence="1">
    <location>
        <position position="61"/>
    </location>
</feature>
<dbReference type="Proteomes" id="UP001163850">
    <property type="component" value="Unassembled WGS sequence"/>
</dbReference>
<gene>
    <name evidence="1" type="ORF">F5890DRAFT_1391825</name>
</gene>
<sequence>QIQQAIRRLKNQKATRTGTIPNDMFKAISDLAVPYLGPIYRATFTLGTYPEDWSKTKTIVL</sequence>
<name>A0AA38PNZ2_9AGAR</name>
<protein>
    <submittedName>
        <fullName evidence="1">Uncharacterized protein</fullName>
    </submittedName>
</protein>
<evidence type="ECO:0000313" key="2">
    <source>
        <dbReference type="Proteomes" id="UP001163850"/>
    </source>
</evidence>
<organism evidence="1 2">
    <name type="scientific">Lentinula detonsa</name>
    <dbReference type="NCBI Taxonomy" id="2804962"/>
    <lineage>
        <taxon>Eukaryota</taxon>
        <taxon>Fungi</taxon>
        <taxon>Dikarya</taxon>
        <taxon>Basidiomycota</taxon>
        <taxon>Agaricomycotina</taxon>
        <taxon>Agaricomycetes</taxon>
        <taxon>Agaricomycetidae</taxon>
        <taxon>Agaricales</taxon>
        <taxon>Marasmiineae</taxon>
        <taxon>Omphalotaceae</taxon>
        <taxon>Lentinula</taxon>
    </lineage>
</organism>
<dbReference type="AlphaFoldDB" id="A0AA38PNZ2"/>
<dbReference type="EMBL" id="MU802504">
    <property type="protein sequence ID" value="KAJ3979080.1"/>
    <property type="molecule type" value="Genomic_DNA"/>
</dbReference>